<dbReference type="PANTHER" id="PTHR40780">
    <property type="entry name" value="DUF3669 DOMAIN-CONTAINING PROTEIN"/>
    <property type="match status" value="1"/>
</dbReference>
<comment type="caution">
    <text evidence="2">The sequence shown here is derived from an EMBL/GenBank/DDBJ whole genome shotgun (WGS) entry which is preliminary data.</text>
</comment>
<evidence type="ECO:0000313" key="2">
    <source>
        <dbReference type="EMBL" id="KKY25666.1"/>
    </source>
</evidence>
<dbReference type="EMBL" id="LAQI01000036">
    <property type="protein sequence ID" value="KKY25666.1"/>
    <property type="molecule type" value="Genomic_DNA"/>
</dbReference>
<dbReference type="Proteomes" id="UP000034182">
    <property type="component" value="Unassembled WGS sequence"/>
</dbReference>
<feature type="domain" description="DUF3669" evidence="1">
    <location>
        <begin position="102"/>
        <end position="167"/>
    </location>
</feature>
<protein>
    <submittedName>
        <fullName evidence="2">Putative exodeoxyribonuclease iii xth</fullName>
    </submittedName>
</protein>
<dbReference type="PANTHER" id="PTHR40780:SF2">
    <property type="entry name" value="DUF3669 DOMAIN-CONTAINING PROTEIN"/>
    <property type="match status" value="1"/>
</dbReference>
<evidence type="ECO:0000313" key="3">
    <source>
        <dbReference type="Proteomes" id="UP000034182"/>
    </source>
</evidence>
<sequence>MRLHLPATRIVSLRNFKLHLNQMIELEMPTFQLAEFMAGALAAMHWKARMDARDVEFVLGSAPTYPLIKPLTLSELEETEPDTYTEMKVCRKSSFMQRSVHLWMLDFNQCSVISMDMLGVQQAVQAYLINDPYYPRPPQSDENDHDLALWNVFATKYLRISDAILRETPELRALPRKFVQLVMKEQGEKVKKQEEAATASAQAL</sequence>
<gene>
    <name evidence="2" type="ORF">UCDDS831_g02009</name>
</gene>
<proteinExistence type="predicted"/>
<dbReference type="Pfam" id="PF12417">
    <property type="entry name" value="DUF3669"/>
    <property type="match status" value="1"/>
</dbReference>
<evidence type="ECO:0000259" key="1">
    <source>
        <dbReference type="Pfam" id="PF12417"/>
    </source>
</evidence>
<reference evidence="2 3" key="2">
    <citation type="submission" date="2015-05" db="EMBL/GenBank/DDBJ databases">
        <title>Distinctive expansion of gene families associated with plant cell wall degradation and secondary metabolism in the genomes of grapevine trunk pathogens.</title>
        <authorList>
            <person name="Lawrence D.P."/>
            <person name="Travadon R."/>
            <person name="Rolshausen P.E."/>
            <person name="Baumgartner K."/>
        </authorList>
    </citation>
    <scope>NUCLEOTIDE SEQUENCE [LARGE SCALE GENOMIC DNA]</scope>
    <source>
        <strain evidence="2">DS831</strain>
    </source>
</reference>
<name>A0A0G2EU48_9PEZI</name>
<organism evidence="2 3">
    <name type="scientific">Diplodia seriata</name>
    <dbReference type="NCBI Taxonomy" id="420778"/>
    <lineage>
        <taxon>Eukaryota</taxon>
        <taxon>Fungi</taxon>
        <taxon>Dikarya</taxon>
        <taxon>Ascomycota</taxon>
        <taxon>Pezizomycotina</taxon>
        <taxon>Dothideomycetes</taxon>
        <taxon>Dothideomycetes incertae sedis</taxon>
        <taxon>Botryosphaeriales</taxon>
        <taxon>Botryosphaeriaceae</taxon>
        <taxon>Diplodia</taxon>
    </lineage>
</organism>
<reference evidence="2 3" key="1">
    <citation type="submission" date="2015-03" db="EMBL/GenBank/DDBJ databases">
        <authorList>
            <person name="Morales-Cruz A."/>
            <person name="Amrine K.C."/>
            <person name="Cantu D."/>
        </authorList>
    </citation>
    <scope>NUCLEOTIDE SEQUENCE [LARGE SCALE GENOMIC DNA]</scope>
    <source>
        <strain evidence="2">DS831</strain>
    </source>
</reference>
<accession>A0A0G2EU48</accession>
<dbReference type="InterPro" id="IPR022137">
    <property type="entry name" value="Znf_prot_DUF3669"/>
</dbReference>
<dbReference type="AlphaFoldDB" id="A0A0G2EU48"/>